<evidence type="ECO:0000256" key="1">
    <source>
        <dbReference type="ARBA" id="ARBA00001933"/>
    </source>
</evidence>
<evidence type="ECO:0000313" key="3">
    <source>
        <dbReference type="EMBL" id="MCJ2183481.1"/>
    </source>
</evidence>
<keyword evidence="2" id="KW-0663">Pyridoxal phosphate</keyword>
<protein>
    <submittedName>
        <fullName evidence="3">Alanine--glyoxylate aminotransferase family protein</fullName>
    </submittedName>
</protein>
<accession>A0ABT0BFB7</accession>
<keyword evidence="3" id="KW-0032">Aminotransferase</keyword>
<evidence type="ECO:0000313" key="4">
    <source>
        <dbReference type="Proteomes" id="UP001162881"/>
    </source>
</evidence>
<evidence type="ECO:0000256" key="2">
    <source>
        <dbReference type="ARBA" id="ARBA00022898"/>
    </source>
</evidence>
<proteinExistence type="predicted"/>
<feature type="non-terminal residue" evidence="3">
    <location>
        <position position="1"/>
    </location>
</feature>
<dbReference type="GO" id="GO:0008483">
    <property type="term" value="F:transaminase activity"/>
    <property type="evidence" value="ECO:0007669"/>
    <property type="project" value="UniProtKB-KW"/>
</dbReference>
<organism evidence="3 4">
    <name type="scientific">Novosphingobium organovorum</name>
    <dbReference type="NCBI Taxonomy" id="2930092"/>
    <lineage>
        <taxon>Bacteria</taxon>
        <taxon>Pseudomonadati</taxon>
        <taxon>Pseudomonadota</taxon>
        <taxon>Alphaproteobacteria</taxon>
        <taxon>Sphingomonadales</taxon>
        <taxon>Sphingomonadaceae</taxon>
        <taxon>Novosphingobium</taxon>
    </lineage>
</organism>
<sequence length="126" mass="13248">NRHARAGRAMAAGLRAMGLTVFGQDATRMTNVTGVYIPGSVDGEAVRSMMREAFEIEIGTAFGPLQGKIWRLGAMGYNAMKHKVLITLGALEASLRANGFVLPLGEAVPAAMDAWDRQGTSAGAAK</sequence>
<dbReference type="InterPro" id="IPR015422">
    <property type="entry name" value="PyrdxlP-dep_Trfase_small"/>
</dbReference>
<keyword evidence="3" id="KW-0808">Transferase</keyword>
<dbReference type="Gene3D" id="3.90.1150.10">
    <property type="entry name" value="Aspartate Aminotransferase, domain 1"/>
    <property type="match status" value="1"/>
</dbReference>
<dbReference type="PANTHER" id="PTHR21152">
    <property type="entry name" value="AMINOTRANSFERASE CLASS V"/>
    <property type="match status" value="1"/>
</dbReference>
<dbReference type="InterPro" id="IPR015424">
    <property type="entry name" value="PyrdxlP-dep_Trfase"/>
</dbReference>
<comment type="cofactor">
    <cofactor evidence="1">
        <name>pyridoxal 5'-phosphate</name>
        <dbReference type="ChEBI" id="CHEBI:597326"/>
    </cofactor>
</comment>
<dbReference type="Proteomes" id="UP001162881">
    <property type="component" value="Unassembled WGS sequence"/>
</dbReference>
<name>A0ABT0BFB7_9SPHN</name>
<dbReference type="EMBL" id="JALHLF010000047">
    <property type="protein sequence ID" value="MCJ2183481.1"/>
    <property type="molecule type" value="Genomic_DNA"/>
</dbReference>
<gene>
    <name evidence="3" type="ORF">MTR62_12380</name>
</gene>
<comment type="caution">
    <text evidence="3">The sequence shown here is derived from an EMBL/GenBank/DDBJ whole genome shotgun (WGS) entry which is preliminary data.</text>
</comment>
<dbReference type="PANTHER" id="PTHR21152:SF40">
    <property type="entry name" value="ALANINE--GLYOXYLATE AMINOTRANSFERASE"/>
    <property type="match status" value="1"/>
</dbReference>
<reference evidence="3" key="1">
    <citation type="submission" date="2022-03" db="EMBL/GenBank/DDBJ databases">
        <title>Identification of a novel bacterium isolated from mangrove sediments.</title>
        <authorList>
            <person name="Pan X."/>
        </authorList>
    </citation>
    <scope>NUCLEOTIDE SEQUENCE</scope>
    <source>
        <strain evidence="3">B1949</strain>
    </source>
</reference>
<keyword evidence="4" id="KW-1185">Reference proteome</keyword>
<dbReference type="SUPFAM" id="SSF53383">
    <property type="entry name" value="PLP-dependent transferases"/>
    <property type="match status" value="1"/>
</dbReference>